<protein>
    <submittedName>
        <fullName evidence="7">ABC transporter ATP-binding protein</fullName>
    </submittedName>
</protein>
<dbReference type="PROSITE" id="PS50893">
    <property type="entry name" value="ABC_TRANSPORTER_2"/>
    <property type="match status" value="2"/>
</dbReference>
<keyword evidence="7" id="KW-0614">Plasmid</keyword>
<dbReference type="InterPro" id="IPR050319">
    <property type="entry name" value="ABC_transp_ATP-bind"/>
</dbReference>
<dbReference type="InterPro" id="IPR003593">
    <property type="entry name" value="AAA+_ATPase"/>
</dbReference>
<dbReference type="Gene3D" id="3.40.50.300">
    <property type="entry name" value="P-loop containing nucleotide triphosphate hydrolases"/>
    <property type="match status" value="2"/>
</dbReference>
<dbReference type="NCBIfam" id="NF007739">
    <property type="entry name" value="PRK10419.1"/>
    <property type="match status" value="2"/>
</dbReference>
<dbReference type="Pfam" id="PF08352">
    <property type="entry name" value="oligo_HPY"/>
    <property type="match status" value="2"/>
</dbReference>
<feature type="domain" description="ABC transporter" evidence="6">
    <location>
        <begin position="277"/>
        <end position="526"/>
    </location>
</feature>
<dbReference type="InterPro" id="IPR027417">
    <property type="entry name" value="P-loop_NTPase"/>
</dbReference>
<dbReference type="RefSeq" id="WP_138287554.1">
    <property type="nucleotide sequence ID" value="NZ_CP058351.1"/>
</dbReference>
<dbReference type="Pfam" id="PF00005">
    <property type="entry name" value="ABC_tran"/>
    <property type="match status" value="2"/>
</dbReference>
<dbReference type="GO" id="GO:0005524">
    <property type="term" value="F:ATP binding"/>
    <property type="evidence" value="ECO:0007669"/>
    <property type="project" value="UniProtKB-KW"/>
</dbReference>
<feature type="domain" description="ABC transporter" evidence="6">
    <location>
        <begin position="6"/>
        <end position="257"/>
    </location>
</feature>
<name>A0ABX6QS71_9HYPH</name>
<comment type="similarity">
    <text evidence="2">Belongs to the ABC transporter superfamily.</text>
</comment>
<keyword evidence="3" id="KW-0813">Transport</keyword>
<dbReference type="EMBL" id="CP058351">
    <property type="protein sequence ID" value="QLF71468.1"/>
    <property type="molecule type" value="Genomic_DNA"/>
</dbReference>
<organism evidence="7 8">
    <name type="scientific">Peteryoungia desertarenae</name>
    <dbReference type="NCBI Taxonomy" id="1813451"/>
    <lineage>
        <taxon>Bacteria</taxon>
        <taxon>Pseudomonadati</taxon>
        <taxon>Pseudomonadota</taxon>
        <taxon>Alphaproteobacteria</taxon>
        <taxon>Hyphomicrobiales</taxon>
        <taxon>Rhizobiaceae</taxon>
        <taxon>Peteryoungia</taxon>
    </lineage>
</organism>
<keyword evidence="8" id="KW-1185">Reference proteome</keyword>
<evidence type="ECO:0000256" key="2">
    <source>
        <dbReference type="ARBA" id="ARBA00005417"/>
    </source>
</evidence>
<reference evidence="7 8" key="1">
    <citation type="submission" date="2020-06" db="EMBL/GenBank/DDBJ databases">
        <title>Genome sequence of Rhizobium sp strain ADMK78.</title>
        <authorList>
            <person name="Rahi P."/>
        </authorList>
    </citation>
    <scope>NUCLEOTIDE SEQUENCE [LARGE SCALE GENOMIC DNA]</scope>
    <source>
        <strain evidence="7 8">ADMK78</strain>
        <plasmid evidence="7 8">pPRADMK78_01</plasmid>
    </source>
</reference>
<gene>
    <name evidence="7" type="ORF">FE840_017490</name>
</gene>
<evidence type="ECO:0000256" key="1">
    <source>
        <dbReference type="ARBA" id="ARBA00004417"/>
    </source>
</evidence>
<dbReference type="SUPFAM" id="SSF52540">
    <property type="entry name" value="P-loop containing nucleoside triphosphate hydrolases"/>
    <property type="match status" value="2"/>
</dbReference>
<evidence type="ECO:0000256" key="4">
    <source>
        <dbReference type="ARBA" id="ARBA00022741"/>
    </source>
</evidence>
<dbReference type="NCBIfam" id="NF008453">
    <property type="entry name" value="PRK11308.1"/>
    <property type="match status" value="2"/>
</dbReference>
<dbReference type="CDD" id="cd03257">
    <property type="entry name" value="ABC_NikE_OppD_transporters"/>
    <property type="match status" value="2"/>
</dbReference>
<evidence type="ECO:0000256" key="5">
    <source>
        <dbReference type="ARBA" id="ARBA00022840"/>
    </source>
</evidence>
<dbReference type="InterPro" id="IPR017871">
    <property type="entry name" value="ABC_transporter-like_CS"/>
</dbReference>
<geneLocation type="plasmid" evidence="7 8">
    <name>pPRADMK78_01</name>
</geneLocation>
<evidence type="ECO:0000259" key="6">
    <source>
        <dbReference type="PROSITE" id="PS50893"/>
    </source>
</evidence>
<dbReference type="InterPro" id="IPR013563">
    <property type="entry name" value="Oligopep_ABC_C"/>
</dbReference>
<dbReference type="SMART" id="SM00382">
    <property type="entry name" value="AAA"/>
    <property type="match status" value="2"/>
</dbReference>
<accession>A0ABX6QS71</accession>
<dbReference type="PROSITE" id="PS00211">
    <property type="entry name" value="ABC_TRANSPORTER_1"/>
    <property type="match status" value="2"/>
</dbReference>
<sequence length="543" mass="59912">MTNPVLLIENLEVSLPSWSDRRHAVSDVSLTVEPGEILCIVGESGSGKSMMGKSIMGLLPAPHVRASAGRIMFEGRDLLHLSEDDMRAIRGGRIAMIFQEPMTALNPLMKVGRQIDEVLEIHTNLSVQERRKRVEDLINDVHLPDPQRIIDSYPHQLSGGQRQRVVIAMALALEPALIIADEPTTALDVTTQAQILHLIKELQRKHATSVLFITHDFGVVAEIADRVAVMRHGKVLELGSADEVLKRPKDPYTQALVAAVPGLKPRLSEKQGADPLLIIRDLEKTYTTAAGLFGGRVRTVKAVQKVNLSIPRQSSLALVGESGSGKSTLARCIISLEQPDGGEIILDGNRISGLTRKQLRPFRRDVQMIFQDPYASLNPRQKVGDIISMGPVIWGTSREQAMEEARNLLELVGLKREAAERYPHEFSGGQRQRICIARALATKPKLVVADEPVSALDVSVQKQVLELLDHLRKSFGLSMLFITHDLRVAATVCEQIAILQRGEIVEQGETASIFANPQHQYTQTLLNAVPGKEWINGREEATH</sequence>
<dbReference type="Proteomes" id="UP000308530">
    <property type="component" value="Plasmid pPRADMK78_01"/>
</dbReference>
<evidence type="ECO:0000313" key="7">
    <source>
        <dbReference type="EMBL" id="QLF71468.1"/>
    </source>
</evidence>
<evidence type="ECO:0000313" key="8">
    <source>
        <dbReference type="Proteomes" id="UP000308530"/>
    </source>
</evidence>
<dbReference type="PANTHER" id="PTHR43776">
    <property type="entry name" value="TRANSPORT ATP-BINDING PROTEIN"/>
    <property type="match status" value="1"/>
</dbReference>
<evidence type="ECO:0000256" key="3">
    <source>
        <dbReference type="ARBA" id="ARBA00022448"/>
    </source>
</evidence>
<proteinExistence type="inferred from homology"/>
<keyword evidence="5 7" id="KW-0067">ATP-binding</keyword>
<comment type="subcellular location">
    <subcellularLocation>
        <location evidence="1">Cell inner membrane</location>
        <topology evidence="1">Peripheral membrane protein</topology>
    </subcellularLocation>
</comment>
<keyword evidence="4" id="KW-0547">Nucleotide-binding</keyword>
<dbReference type="PANTHER" id="PTHR43776:SF7">
    <property type="entry name" value="D,D-DIPEPTIDE TRANSPORT ATP-BINDING PROTEIN DDPF-RELATED"/>
    <property type="match status" value="1"/>
</dbReference>
<dbReference type="InterPro" id="IPR003439">
    <property type="entry name" value="ABC_transporter-like_ATP-bd"/>
</dbReference>